<dbReference type="SUPFAM" id="SSF49503">
    <property type="entry name" value="Cupredoxins"/>
    <property type="match status" value="1"/>
</dbReference>
<organism evidence="4 5">
    <name type="scientific">Tieghemostelium lacteum</name>
    <name type="common">Slime mold</name>
    <name type="synonym">Dictyostelium lacteum</name>
    <dbReference type="NCBI Taxonomy" id="361077"/>
    <lineage>
        <taxon>Eukaryota</taxon>
        <taxon>Amoebozoa</taxon>
        <taxon>Evosea</taxon>
        <taxon>Eumycetozoa</taxon>
        <taxon>Dictyostelia</taxon>
        <taxon>Dictyosteliales</taxon>
        <taxon>Raperosteliaceae</taxon>
        <taxon>Tieghemostelium</taxon>
    </lineage>
</organism>
<dbReference type="Proteomes" id="UP000076078">
    <property type="component" value="Unassembled WGS sequence"/>
</dbReference>
<reference evidence="4 5" key="1">
    <citation type="submission" date="2015-12" db="EMBL/GenBank/DDBJ databases">
        <title>Dictyostelia acquired genes for synthesis and detection of signals that induce cell-type specialization by lateral gene transfer from prokaryotes.</title>
        <authorList>
            <person name="Gloeckner G."/>
            <person name="Schaap P."/>
        </authorList>
    </citation>
    <scope>NUCLEOTIDE SEQUENCE [LARGE SCALE GENOMIC DNA]</scope>
    <source>
        <strain evidence="4 5">TK</strain>
    </source>
</reference>
<keyword evidence="2" id="KW-1133">Transmembrane helix</keyword>
<dbReference type="Gene3D" id="2.60.40.420">
    <property type="entry name" value="Cupredoxins - blue copper proteins"/>
    <property type="match status" value="1"/>
</dbReference>
<evidence type="ECO:0000256" key="1">
    <source>
        <dbReference type="SAM" id="MobiDB-lite"/>
    </source>
</evidence>
<keyword evidence="2" id="KW-0472">Membrane</keyword>
<feature type="chain" id="PRO_5007593624" description="Blue (type 1) copper domain-containing protein" evidence="3">
    <location>
        <begin position="20"/>
        <end position="214"/>
    </location>
</feature>
<dbReference type="InterPro" id="IPR008972">
    <property type="entry name" value="Cupredoxin"/>
</dbReference>
<dbReference type="InParanoid" id="A0A152A522"/>
<keyword evidence="5" id="KW-1185">Reference proteome</keyword>
<feature type="compositionally biased region" description="Basic and acidic residues" evidence="1">
    <location>
        <begin position="166"/>
        <end position="178"/>
    </location>
</feature>
<sequence length="214" mass="23511">MKIYCIIIVLIIGLYSVEGKQHVMKWDDKVTPSTITINQDDTIMFPYVKGQEHNVESVYVPKGEQGFNSGPLTASYSFSYPFRVPGLYKVKCLNHEDQVLTIRVRKESPNTTGKFIDDFNSEDIEYTDFEGGGAGAVSGKSSGGNNGGNWGGAGNNENTLPPGSEETVHHDENGKEIGEDGEESSTTHSSSANSMYSSNYIIFIICSFMIYSLF</sequence>
<evidence type="ECO:0000256" key="2">
    <source>
        <dbReference type="SAM" id="Phobius"/>
    </source>
</evidence>
<proteinExistence type="predicted"/>
<evidence type="ECO:0000313" key="5">
    <source>
        <dbReference type="Proteomes" id="UP000076078"/>
    </source>
</evidence>
<keyword evidence="3" id="KW-0732">Signal</keyword>
<comment type="caution">
    <text evidence="4">The sequence shown here is derived from an EMBL/GenBank/DDBJ whole genome shotgun (WGS) entry which is preliminary data.</text>
</comment>
<feature type="transmembrane region" description="Helical" evidence="2">
    <location>
        <begin position="195"/>
        <end position="213"/>
    </location>
</feature>
<keyword evidence="2" id="KW-0812">Transmembrane</keyword>
<gene>
    <name evidence="4" type="ORF">DLAC_02290</name>
</gene>
<evidence type="ECO:0008006" key="6">
    <source>
        <dbReference type="Google" id="ProtNLM"/>
    </source>
</evidence>
<feature type="compositionally biased region" description="Gly residues" evidence="1">
    <location>
        <begin position="135"/>
        <end position="154"/>
    </location>
</feature>
<accession>A0A152A522</accession>
<evidence type="ECO:0000313" key="4">
    <source>
        <dbReference type="EMBL" id="KYR01181.1"/>
    </source>
</evidence>
<protein>
    <recommendedName>
        <fullName evidence="6">Blue (type 1) copper domain-containing protein</fullName>
    </recommendedName>
</protein>
<dbReference type="EMBL" id="LODT01000011">
    <property type="protein sequence ID" value="KYR01181.1"/>
    <property type="molecule type" value="Genomic_DNA"/>
</dbReference>
<feature type="signal peptide" evidence="3">
    <location>
        <begin position="1"/>
        <end position="19"/>
    </location>
</feature>
<evidence type="ECO:0000256" key="3">
    <source>
        <dbReference type="SAM" id="SignalP"/>
    </source>
</evidence>
<dbReference type="AlphaFoldDB" id="A0A152A522"/>
<feature type="region of interest" description="Disordered" evidence="1">
    <location>
        <begin position="135"/>
        <end position="192"/>
    </location>
</feature>
<name>A0A152A522_TIELA</name>